<dbReference type="InterPro" id="IPR012093">
    <property type="entry name" value="Pirin"/>
</dbReference>
<comment type="caution">
    <text evidence="6">The sequence shown here is derived from an EMBL/GenBank/DDBJ whole genome shotgun (WGS) entry which is preliminary data.</text>
</comment>
<evidence type="ECO:0000313" key="6">
    <source>
        <dbReference type="EMBL" id="MCP3428316.1"/>
    </source>
</evidence>
<dbReference type="CDD" id="cd02247">
    <property type="entry name" value="cupin_pirin_C"/>
    <property type="match status" value="1"/>
</dbReference>
<keyword evidence="2" id="KW-0479">Metal-binding</keyword>
<feature type="binding site" evidence="2">
    <location>
        <position position="56"/>
    </location>
    <ligand>
        <name>Fe cation</name>
        <dbReference type="ChEBI" id="CHEBI:24875"/>
    </ligand>
</feature>
<dbReference type="Pfam" id="PF02678">
    <property type="entry name" value="Pirin"/>
    <property type="match status" value="1"/>
</dbReference>
<feature type="binding site" evidence="2">
    <location>
        <position position="54"/>
    </location>
    <ligand>
        <name>Fe cation</name>
        <dbReference type="ChEBI" id="CHEBI:24875"/>
    </ligand>
</feature>
<dbReference type="InterPro" id="IPR008778">
    <property type="entry name" value="Pirin_C_dom"/>
</dbReference>
<feature type="binding site" evidence="2">
    <location>
        <position position="98"/>
    </location>
    <ligand>
        <name>Fe cation</name>
        <dbReference type="ChEBI" id="CHEBI:24875"/>
    </ligand>
</feature>
<dbReference type="Pfam" id="PF05726">
    <property type="entry name" value="Pirin_C"/>
    <property type="match status" value="1"/>
</dbReference>
<keyword evidence="2" id="KW-0408">Iron</keyword>
<dbReference type="RefSeq" id="WP_254099514.1">
    <property type="nucleotide sequence ID" value="NZ_JANATA010000006.1"/>
</dbReference>
<evidence type="ECO:0000313" key="7">
    <source>
        <dbReference type="Proteomes" id="UP001165413"/>
    </source>
</evidence>
<dbReference type="PIRSF" id="PIRSF006232">
    <property type="entry name" value="Pirin"/>
    <property type="match status" value="1"/>
</dbReference>
<dbReference type="InterPro" id="IPR011051">
    <property type="entry name" value="RmlC_Cupin_sf"/>
</dbReference>
<evidence type="ECO:0000256" key="1">
    <source>
        <dbReference type="ARBA" id="ARBA00008416"/>
    </source>
</evidence>
<evidence type="ECO:0000259" key="5">
    <source>
        <dbReference type="Pfam" id="PF05726"/>
    </source>
</evidence>
<gene>
    <name evidence="6" type="ORF">NLF92_05080</name>
</gene>
<comment type="similarity">
    <text evidence="1 3">Belongs to the pirin family.</text>
</comment>
<keyword evidence="7" id="KW-1185">Reference proteome</keyword>
<organism evidence="6 7">
    <name type="scientific">Opacimonas viscosa</name>
    <dbReference type="NCBI Taxonomy" id="2961944"/>
    <lineage>
        <taxon>Bacteria</taxon>
        <taxon>Pseudomonadati</taxon>
        <taxon>Pseudomonadota</taxon>
        <taxon>Gammaproteobacteria</taxon>
        <taxon>Alteromonadales</taxon>
        <taxon>Alteromonadaceae</taxon>
        <taxon>Opacimonas</taxon>
    </lineage>
</organism>
<protein>
    <submittedName>
        <fullName evidence="6">Pirin family protein</fullName>
    </submittedName>
</protein>
<feature type="domain" description="Pirin N-terminal" evidence="4">
    <location>
        <begin position="18"/>
        <end position="120"/>
    </location>
</feature>
<reference evidence="6" key="1">
    <citation type="submission" date="2022-07" db="EMBL/GenBank/DDBJ databases">
        <title>Characterization of the Novel Bacterium Alteromonas immobilis LMIT006 and Alteromonas gregis LMIT007.</title>
        <authorList>
            <person name="Lin X."/>
        </authorList>
    </citation>
    <scope>NUCLEOTIDE SEQUENCE</scope>
    <source>
        <strain evidence="6">LMIT007</strain>
    </source>
</reference>
<feature type="domain" description="Pirin C-terminal" evidence="5">
    <location>
        <begin position="173"/>
        <end position="270"/>
    </location>
</feature>
<dbReference type="Gene3D" id="2.60.120.10">
    <property type="entry name" value="Jelly Rolls"/>
    <property type="match status" value="2"/>
</dbReference>
<dbReference type="InterPro" id="IPR014710">
    <property type="entry name" value="RmlC-like_jellyroll"/>
</dbReference>
<accession>A0AA41X2H8</accession>
<dbReference type="PANTHER" id="PTHR13903">
    <property type="entry name" value="PIRIN-RELATED"/>
    <property type="match status" value="1"/>
</dbReference>
<evidence type="ECO:0000256" key="3">
    <source>
        <dbReference type="RuleBase" id="RU003457"/>
    </source>
</evidence>
<name>A0AA41X2H8_9ALTE</name>
<evidence type="ECO:0000259" key="4">
    <source>
        <dbReference type="Pfam" id="PF02678"/>
    </source>
</evidence>
<dbReference type="Proteomes" id="UP001165413">
    <property type="component" value="Unassembled WGS sequence"/>
</dbReference>
<comment type="cofactor">
    <cofactor evidence="2">
        <name>Fe cation</name>
        <dbReference type="ChEBI" id="CHEBI:24875"/>
    </cofactor>
    <text evidence="2">Binds 1 Fe cation per subunit.</text>
</comment>
<evidence type="ECO:0000256" key="2">
    <source>
        <dbReference type="PIRSR" id="PIRSR006232-1"/>
    </source>
</evidence>
<dbReference type="GO" id="GO:0046872">
    <property type="term" value="F:metal ion binding"/>
    <property type="evidence" value="ECO:0007669"/>
    <property type="project" value="UniProtKB-KW"/>
</dbReference>
<dbReference type="InterPro" id="IPR003829">
    <property type="entry name" value="Pirin_N_dom"/>
</dbReference>
<sequence length="283" mass="31516">MAHLLFAKGHDIGGLVVKRILPNPKQKMVGPFVFFDHMGPGNFPAGEGINVRPHPHIGLSTLTYLFEGAIAHRDSLGNYCEIFPGDANWMTAGKGIVHSERESLEVRQSEHKIDGLQCWIALPPDKVEIEPAFTHVKKANLPHRNHEGVIQRLIVGDAYGMSAPVKTHSPIFYVDTVAKADSKVPVPHAHMETGVYIIAGEIEIAGQTFGQHDFVMLDSSDETIKVISNARFIILGGEPFAKQPILEWNFVAYNKERLAQARQDWRDGKFPRIPGDDLEFIPY</sequence>
<dbReference type="PANTHER" id="PTHR13903:SF8">
    <property type="entry name" value="PIRIN"/>
    <property type="match status" value="1"/>
</dbReference>
<proteinExistence type="inferred from homology"/>
<dbReference type="CDD" id="cd02909">
    <property type="entry name" value="cupin_pirin_N"/>
    <property type="match status" value="1"/>
</dbReference>
<dbReference type="AlphaFoldDB" id="A0AA41X2H8"/>
<dbReference type="EMBL" id="JANATA010000006">
    <property type="protein sequence ID" value="MCP3428316.1"/>
    <property type="molecule type" value="Genomic_DNA"/>
</dbReference>
<dbReference type="SUPFAM" id="SSF51182">
    <property type="entry name" value="RmlC-like cupins"/>
    <property type="match status" value="1"/>
</dbReference>
<feature type="binding site" evidence="2">
    <location>
        <position position="100"/>
    </location>
    <ligand>
        <name>Fe cation</name>
        <dbReference type="ChEBI" id="CHEBI:24875"/>
    </ligand>
</feature>